<evidence type="ECO:0008006" key="4">
    <source>
        <dbReference type="Google" id="ProtNLM"/>
    </source>
</evidence>
<dbReference type="AlphaFoldDB" id="A0A165LG27"/>
<dbReference type="Gene3D" id="3.80.10.10">
    <property type="entry name" value="Ribonuclease Inhibitor"/>
    <property type="match status" value="1"/>
</dbReference>
<evidence type="ECO:0000313" key="2">
    <source>
        <dbReference type="EMBL" id="KZT64369.1"/>
    </source>
</evidence>
<sequence length="339" mass="38969">MRSSRVRHTTSQAARRRVGTPGPTTDAHMLAQTRSSQRKPSVNHRATAPLEAFETRVALNEMKLKVARWIQSCFRTLRKSFRRLPLATQNSAFLRVPQELIDHIVDFLWDNAVTLTRCCFVCHPWRLAARYHLRRYEHLTVRSRTDLTEYGRVLQLNRNTPLFTNKRRLRDYKIEIIDDHRRPFAHLFPIFMRGSDVTGASKLSINQVDWTSIQPHDQFFRCLSSYTNITSLHLCHCRFHSASHLYRTVDALPSLTYLKLSDITILRPLVIGLLPHSAMELDCHGATTECSTSAQRLFRSSPPLTGIDDPVATIPGAKVMFNTPSTHLELTMEEGLFHS</sequence>
<accession>A0A165LG27</accession>
<keyword evidence="3" id="KW-1185">Reference proteome</keyword>
<dbReference type="SUPFAM" id="SSF52047">
    <property type="entry name" value="RNI-like"/>
    <property type="match status" value="1"/>
</dbReference>
<evidence type="ECO:0000313" key="3">
    <source>
        <dbReference type="Proteomes" id="UP000076727"/>
    </source>
</evidence>
<proteinExistence type="predicted"/>
<dbReference type="InterPro" id="IPR036047">
    <property type="entry name" value="F-box-like_dom_sf"/>
</dbReference>
<dbReference type="InterPro" id="IPR032675">
    <property type="entry name" value="LRR_dom_sf"/>
</dbReference>
<gene>
    <name evidence="2" type="ORF">DAEQUDRAFT_38884</name>
</gene>
<dbReference type="Proteomes" id="UP000076727">
    <property type="component" value="Unassembled WGS sequence"/>
</dbReference>
<dbReference type="OrthoDB" id="2921803at2759"/>
<feature type="region of interest" description="Disordered" evidence="1">
    <location>
        <begin position="1"/>
        <end position="47"/>
    </location>
</feature>
<protein>
    <recommendedName>
        <fullName evidence="4">F-box domain-containing protein</fullName>
    </recommendedName>
</protein>
<feature type="compositionally biased region" description="Basic residues" evidence="1">
    <location>
        <begin position="1"/>
        <end position="18"/>
    </location>
</feature>
<dbReference type="SUPFAM" id="SSF81383">
    <property type="entry name" value="F-box domain"/>
    <property type="match status" value="1"/>
</dbReference>
<organism evidence="2 3">
    <name type="scientific">Daedalea quercina L-15889</name>
    <dbReference type="NCBI Taxonomy" id="1314783"/>
    <lineage>
        <taxon>Eukaryota</taxon>
        <taxon>Fungi</taxon>
        <taxon>Dikarya</taxon>
        <taxon>Basidiomycota</taxon>
        <taxon>Agaricomycotina</taxon>
        <taxon>Agaricomycetes</taxon>
        <taxon>Polyporales</taxon>
        <taxon>Fomitopsis</taxon>
    </lineage>
</organism>
<evidence type="ECO:0000256" key="1">
    <source>
        <dbReference type="SAM" id="MobiDB-lite"/>
    </source>
</evidence>
<dbReference type="EMBL" id="KV429131">
    <property type="protein sequence ID" value="KZT64369.1"/>
    <property type="molecule type" value="Genomic_DNA"/>
</dbReference>
<reference evidence="2 3" key="1">
    <citation type="journal article" date="2016" name="Mol. Biol. Evol.">
        <title>Comparative Genomics of Early-Diverging Mushroom-Forming Fungi Provides Insights into the Origins of Lignocellulose Decay Capabilities.</title>
        <authorList>
            <person name="Nagy L.G."/>
            <person name="Riley R."/>
            <person name="Tritt A."/>
            <person name="Adam C."/>
            <person name="Daum C."/>
            <person name="Floudas D."/>
            <person name="Sun H."/>
            <person name="Yadav J.S."/>
            <person name="Pangilinan J."/>
            <person name="Larsson K.H."/>
            <person name="Matsuura K."/>
            <person name="Barry K."/>
            <person name="Labutti K."/>
            <person name="Kuo R."/>
            <person name="Ohm R.A."/>
            <person name="Bhattacharya S.S."/>
            <person name="Shirouzu T."/>
            <person name="Yoshinaga Y."/>
            <person name="Martin F.M."/>
            <person name="Grigoriev I.V."/>
            <person name="Hibbett D.S."/>
        </authorList>
    </citation>
    <scope>NUCLEOTIDE SEQUENCE [LARGE SCALE GENOMIC DNA]</scope>
    <source>
        <strain evidence="2 3">L-15889</strain>
    </source>
</reference>
<name>A0A165LG27_9APHY</name>